<sequence>MLPGQITIDPITRGDILVSGLFEILIDGEGMDFSEYSLRCQFKPAGMGFSRYADLTLGDGIIPLPSRGPGVFILITPTNNWRSGTAAFDWEAMHKATGITQTFITGTIELNPDITT</sequence>
<dbReference type="RefSeq" id="WP_168035618.1">
    <property type="nucleotide sequence ID" value="NZ_JAATJH010000001.1"/>
</dbReference>
<comment type="caution">
    <text evidence="1">The sequence shown here is derived from an EMBL/GenBank/DDBJ whole genome shotgun (WGS) entry which is preliminary data.</text>
</comment>
<proteinExistence type="predicted"/>
<dbReference type="EMBL" id="JAATJH010000001">
    <property type="protein sequence ID" value="NJC24811.1"/>
    <property type="molecule type" value="Genomic_DNA"/>
</dbReference>
<evidence type="ECO:0000313" key="2">
    <source>
        <dbReference type="Proteomes" id="UP000770785"/>
    </source>
</evidence>
<keyword evidence="2" id="KW-1185">Reference proteome</keyword>
<protein>
    <submittedName>
        <fullName evidence="1">Uncharacterized protein</fullName>
    </submittedName>
</protein>
<reference evidence="1 2" key="1">
    <citation type="submission" date="2020-03" db="EMBL/GenBank/DDBJ databases">
        <title>Genomic Encyclopedia of Type Strains, Phase IV (KMG-IV): sequencing the most valuable type-strain genomes for metagenomic binning, comparative biology and taxonomic classification.</title>
        <authorList>
            <person name="Goeker M."/>
        </authorList>
    </citation>
    <scope>NUCLEOTIDE SEQUENCE [LARGE SCALE GENOMIC DNA]</scope>
    <source>
        <strain evidence="1 2">DSM 105096</strain>
    </source>
</reference>
<accession>A0ABX0X6G7</accession>
<name>A0ABX0X6G7_9BACT</name>
<dbReference type="Proteomes" id="UP000770785">
    <property type="component" value="Unassembled WGS sequence"/>
</dbReference>
<organism evidence="1 2">
    <name type="scientific">Neolewinella antarctica</name>
    <dbReference type="NCBI Taxonomy" id="442734"/>
    <lineage>
        <taxon>Bacteria</taxon>
        <taxon>Pseudomonadati</taxon>
        <taxon>Bacteroidota</taxon>
        <taxon>Saprospiria</taxon>
        <taxon>Saprospirales</taxon>
        <taxon>Lewinellaceae</taxon>
        <taxon>Neolewinella</taxon>
    </lineage>
</organism>
<evidence type="ECO:0000313" key="1">
    <source>
        <dbReference type="EMBL" id="NJC24811.1"/>
    </source>
</evidence>
<gene>
    <name evidence="1" type="ORF">GGR27_000292</name>
</gene>